<protein>
    <recommendedName>
        <fullName evidence="3">P-loop containing nucleoside triphosphate hydrolase protein</fullName>
    </recommendedName>
</protein>
<keyword evidence="2" id="KW-1185">Reference proteome</keyword>
<evidence type="ECO:0008006" key="3">
    <source>
        <dbReference type="Google" id="ProtNLM"/>
    </source>
</evidence>
<dbReference type="GeneID" id="19303737"/>
<dbReference type="HOGENOM" id="CLU_061199_2_0_1"/>
<dbReference type="PANTHER" id="PTHR36978">
    <property type="entry name" value="P-LOOP CONTAINING NUCLEOTIDE TRIPHOSPHATE HYDROLASE"/>
    <property type="match status" value="1"/>
</dbReference>
<organism evidence="1 2">
    <name type="scientific">Gloeophyllum trabeum (strain ATCC 11539 / FP-39264 / Madison 617)</name>
    <name type="common">Brown rot fungus</name>
    <dbReference type="NCBI Taxonomy" id="670483"/>
    <lineage>
        <taxon>Eukaryota</taxon>
        <taxon>Fungi</taxon>
        <taxon>Dikarya</taxon>
        <taxon>Basidiomycota</taxon>
        <taxon>Agaricomycotina</taxon>
        <taxon>Agaricomycetes</taxon>
        <taxon>Gloeophyllales</taxon>
        <taxon>Gloeophyllaceae</taxon>
        <taxon>Gloeophyllum</taxon>
    </lineage>
</organism>
<dbReference type="STRING" id="670483.S7QA98"/>
<dbReference type="RefSeq" id="XP_007864042.1">
    <property type="nucleotide sequence ID" value="XM_007865851.1"/>
</dbReference>
<dbReference type="OrthoDB" id="3348095at2759"/>
<dbReference type="InterPro" id="IPR027417">
    <property type="entry name" value="P-loop_NTPase"/>
</dbReference>
<dbReference type="SUPFAM" id="SSF52540">
    <property type="entry name" value="P-loop containing nucleoside triphosphate hydrolases"/>
    <property type="match status" value="1"/>
</dbReference>
<proteinExistence type="predicted"/>
<gene>
    <name evidence="1" type="ORF">GLOTRDRAFT_137351</name>
</gene>
<dbReference type="Proteomes" id="UP000030669">
    <property type="component" value="Unassembled WGS sequence"/>
</dbReference>
<name>S7QA98_GLOTA</name>
<reference evidence="1 2" key="1">
    <citation type="journal article" date="2012" name="Science">
        <title>The Paleozoic origin of enzymatic lignin decomposition reconstructed from 31 fungal genomes.</title>
        <authorList>
            <person name="Floudas D."/>
            <person name="Binder M."/>
            <person name="Riley R."/>
            <person name="Barry K."/>
            <person name="Blanchette R.A."/>
            <person name="Henrissat B."/>
            <person name="Martinez A.T."/>
            <person name="Otillar R."/>
            <person name="Spatafora J.W."/>
            <person name="Yadav J.S."/>
            <person name="Aerts A."/>
            <person name="Benoit I."/>
            <person name="Boyd A."/>
            <person name="Carlson A."/>
            <person name="Copeland A."/>
            <person name="Coutinho P.M."/>
            <person name="de Vries R.P."/>
            <person name="Ferreira P."/>
            <person name="Findley K."/>
            <person name="Foster B."/>
            <person name="Gaskell J."/>
            <person name="Glotzer D."/>
            <person name="Gorecki P."/>
            <person name="Heitman J."/>
            <person name="Hesse C."/>
            <person name="Hori C."/>
            <person name="Igarashi K."/>
            <person name="Jurgens J.A."/>
            <person name="Kallen N."/>
            <person name="Kersten P."/>
            <person name="Kohler A."/>
            <person name="Kuees U."/>
            <person name="Kumar T.K.A."/>
            <person name="Kuo A."/>
            <person name="LaButti K."/>
            <person name="Larrondo L.F."/>
            <person name="Lindquist E."/>
            <person name="Ling A."/>
            <person name="Lombard V."/>
            <person name="Lucas S."/>
            <person name="Lundell T."/>
            <person name="Martin R."/>
            <person name="McLaughlin D.J."/>
            <person name="Morgenstern I."/>
            <person name="Morin E."/>
            <person name="Murat C."/>
            <person name="Nagy L.G."/>
            <person name="Nolan M."/>
            <person name="Ohm R.A."/>
            <person name="Patyshakuliyeva A."/>
            <person name="Rokas A."/>
            <person name="Ruiz-Duenas F.J."/>
            <person name="Sabat G."/>
            <person name="Salamov A."/>
            <person name="Samejima M."/>
            <person name="Schmutz J."/>
            <person name="Slot J.C."/>
            <person name="St John F."/>
            <person name="Stenlid J."/>
            <person name="Sun H."/>
            <person name="Sun S."/>
            <person name="Syed K."/>
            <person name="Tsang A."/>
            <person name="Wiebenga A."/>
            <person name="Young D."/>
            <person name="Pisabarro A."/>
            <person name="Eastwood D.C."/>
            <person name="Martin F."/>
            <person name="Cullen D."/>
            <person name="Grigoriev I.V."/>
            <person name="Hibbett D.S."/>
        </authorList>
    </citation>
    <scope>NUCLEOTIDE SEQUENCE [LARGE SCALE GENOMIC DNA]</scope>
    <source>
        <strain evidence="1 2">ATCC 11539</strain>
    </source>
</reference>
<dbReference type="Pfam" id="PF17784">
    <property type="entry name" value="Sulfotransfer_4"/>
    <property type="match status" value="1"/>
</dbReference>
<dbReference type="InterPro" id="IPR040632">
    <property type="entry name" value="Sulfotransfer_4"/>
</dbReference>
<sequence length="227" mass="25351">MPSESAIRPNQAPIEVIGLGHGRTGTMSLGAALEILGFAPWYHMITILNGKRAGDYEVWNALGEGTAKPEDLDRILAGQKSVLDYPASLYPKELYEAYPNAKFVLTVRDVEKWIASMKATLVAVNDSIEAMDASKVPREMAATHYWWKTYGPVGTKRGSADLHTAFNRHNDYVKALIPAEQLLVYEVGEGWERLCKFLSVPVPDVPFPHVNDKEEFQQKLASRIELH</sequence>
<evidence type="ECO:0000313" key="2">
    <source>
        <dbReference type="Proteomes" id="UP000030669"/>
    </source>
</evidence>
<dbReference type="PANTHER" id="PTHR36978:SF4">
    <property type="entry name" value="P-LOOP CONTAINING NUCLEOSIDE TRIPHOSPHATE HYDROLASE PROTEIN"/>
    <property type="match status" value="1"/>
</dbReference>
<dbReference type="eggNOG" id="ENOG502S41B">
    <property type="taxonomic scope" value="Eukaryota"/>
</dbReference>
<dbReference type="Gene3D" id="3.40.50.300">
    <property type="entry name" value="P-loop containing nucleotide triphosphate hydrolases"/>
    <property type="match status" value="1"/>
</dbReference>
<dbReference type="AlphaFoldDB" id="S7QA98"/>
<evidence type="ECO:0000313" key="1">
    <source>
        <dbReference type="EMBL" id="EPQ56841.1"/>
    </source>
</evidence>
<accession>S7QA98</accession>
<dbReference type="KEGG" id="gtr:GLOTRDRAFT_137351"/>
<dbReference type="EMBL" id="KB469299">
    <property type="protein sequence ID" value="EPQ56841.1"/>
    <property type="molecule type" value="Genomic_DNA"/>
</dbReference>
<dbReference type="OMA" id="REHANWD"/>